<proteinExistence type="predicted"/>
<evidence type="ECO:0000313" key="3">
    <source>
        <dbReference type="Proteomes" id="UP000225379"/>
    </source>
</evidence>
<dbReference type="EMBL" id="PDKW01000039">
    <property type="protein sequence ID" value="PGH58237.1"/>
    <property type="molecule type" value="Genomic_DNA"/>
</dbReference>
<feature type="chain" id="PRO_5012925445" description="Lipoprotein" evidence="1">
    <location>
        <begin position="25"/>
        <end position="113"/>
    </location>
</feature>
<dbReference type="AlphaFoldDB" id="A0A2B8BLY7"/>
<evidence type="ECO:0000256" key="1">
    <source>
        <dbReference type="SAM" id="SignalP"/>
    </source>
</evidence>
<dbReference type="PROSITE" id="PS51257">
    <property type="entry name" value="PROKAR_LIPOPROTEIN"/>
    <property type="match status" value="1"/>
</dbReference>
<evidence type="ECO:0000313" key="2">
    <source>
        <dbReference type="EMBL" id="PGH58237.1"/>
    </source>
</evidence>
<reference evidence="3" key="1">
    <citation type="submission" date="2017-10" db="EMBL/GenBank/DDBJ databases">
        <authorList>
            <person name="Kravchenko I.K."/>
            <person name="Grouzdev D.S."/>
        </authorList>
    </citation>
    <scope>NUCLEOTIDE SEQUENCE [LARGE SCALE GENOMIC DNA]</scope>
    <source>
        <strain evidence="3">B2</strain>
    </source>
</reference>
<keyword evidence="3" id="KW-1185">Reference proteome</keyword>
<comment type="caution">
    <text evidence="2">The sequence shown here is derived from an EMBL/GenBank/DDBJ whole genome shotgun (WGS) entry which is preliminary data.</text>
</comment>
<accession>A0A2B8BLY7</accession>
<evidence type="ECO:0008006" key="4">
    <source>
        <dbReference type="Google" id="ProtNLM"/>
    </source>
</evidence>
<dbReference type="Proteomes" id="UP000225379">
    <property type="component" value="Unassembled WGS sequence"/>
</dbReference>
<sequence>MKLRLPFLIGAAALSLVGCQTTTAARPTTWEQVQANCTQQHGTPAACKCMTDNLSKSTTVERYQALALAAVQRAKPGANDWQTLDQATKSEDEFTRISSASMKPCSDLVMKRL</sequence>
<name>A0A2B8BLY7_9PROT</name>
<dbReference type="OrthoDB" id="9913967at2"/>
<keyword evidence="1" id="KW-0732">Signal</keyword>
<feature type="signal peptide" evidence="1">
    <location>
        <begin position="1"/>
        <end position="24"/>
    </location>
</feature>
<organism evidence="2 3">
    <name type="scientific">Azospirillum palustre</name>
    <dbReference type="NCBI Taxonomy" id="2044885"/>
    <lineage>
        <taxon>Bacteria</taxon>
        <taxon>Pseudomonadati</taxon>
        <taxon>Pseudomonadota</taxon>
        <taxon>Alphaproteobacteria</taxon>
        <taxon>Rhodospirillales</taxon>
        <taxon>Azospirillaceae</taxon>
        <taxon>Azospirillum</taxon>
    </lineage>
</organism>
<gene>
    <name evidence="2" type="ORF">CRT60_09915</name>
</gene>
<dbReference type="RefSeq" id="WP_098736217.1">
    <property type="nucleotide sequence ID" value="NZ_PDKW01000039.1"/>
</dbReference>
<protein>
    <recommendedName>
        <fullName evidence="4">Lipoprotein</fullName>
    </recommendedName>
</protein>